<dbReference type="WBParaSite" id="PTRK_0000082600.1">
    <property type="protein sequence ID" value="PTRK_0000082600.1"/>
    <property type="gene ID" value="PTRK_0000082600"/>
</dbReference>
<evidence type="ECO:0000313" key="2">
    <source>
        <dbReference type="Proteomes" id="UP000038045"/>
    </source>
</evidence>
<proteinExistence type="predicted"/>
<feature type="transmembrane region" description="Helical" evidence="1">
    <location>
        <begin position="367"/>
        <end position="388"/>
    </location>
</feature>
<keyword evidence="1" id="KW-0472">Membrane</keyword>
<sequence length="463" mass="53508">MICNNLPFSLAGLGHNFINSKLSKLNHKTILKYIGSLLNISSIPYSPYLFSETEKNASEYIINEVLTFSKKGLKKQNLSILFSNSCQDIINSCTINGSIQSSFNCCEKITMNIGTLNGLCLTFNNDILIKNIHLKREGNVGIIFQISRNSFNFNGISTHPGLSIYLIDEKYNDNKLQIQKSEHYTLNDKKGLKLFLKKNEKINNMKVGCGYSYHNAPTMDAQWESPLECLIEAGIKDCGCHPLISEYFIKNDSYLNDLLQNTPICLMDQEYNCFYQYFYYSFERNFYDDQINDGVLKGESISKCLRKYSPTCYKSTYESRKHDYTLTTDYNSTNDFVAEFQISYESLTVHRDIYSYRYDTFYLLSSILYNFAFWFLIPLWITLIIYIFSIRADKTYTTVEHIDKGRVKPTPSIANINLEKIERNKTFSSNVNSVTDHYNLFVPRNRTTTALGIENEQISITES</sequence>
<keyword evidence="1" id="KW-0812">Transmembrane</keyword>
<dbReference type="STRING" id="131310.A0A0N4Z1T0"/>
<keyword evidence="2" id="KW-1185">Reference proteome</keyword>
<organism evidence="2 3">
    <name type="scientific">Parastrongyloides trichosuri</name>
    <name type="common">Possum-specific nematode worm</name>
    <dbReference type="NCBI Taxonomy" id="131310"/>
    <lineage>
        <taxon>Eukaryota</taxon>
        <taxon>Metazoa</taxon>
        <taxon>Ecdysozoa</taxon>
        <taxon>Nematoda</taxon>
        <taxon>Chromadorea</taxon>
        <taxon>Rhabditida</taxon>
        <taxon>Tylenchina</taxon>
        <taxon>Panagrolaimomorpha</taxon>
        <taxon>Strongyloidoidea</taxon>
        <taxon>Strongyloididae</taxon>
        <taxon>Parastrongyloides</taxon>
    </lineage>
</organism>
<protein>
    <submittedName>
        <fullName evidence="3">Recep_L_domain domain-containing protein</fullName>
    </submittedName>
</protein>
<accession>A0A0N4Z1T0</accession>
<name>A0A0N4Z1T0_PARTI</name>
<dbReference type="AlphaFoldDB" id="A0A0N4Z1T0"/>
<dbReference type="Proteomes" id="UP000038045">
    <property type="component" value="Unplaced"/>
</dbReference>
<evidence type="ECO:0000256" key="1">
    <source>
        <dbReference type="SAM" id="Phobius"/>
    </source>
</evidence>
<evidence type="ECO:0000313" key="3">
    <source>
        <dbReference type="WBParaSite" id="PTRK_0000082600.1"/>
    </source>
</evidence>
<reference evidence="3" key="1">
    <citation type="submission" date="2017-02" db="UniProtKB">
        <authorList>
            <consortium name="WormBaseParasite"/>
        </authorList>
    </citation>
    <scope>IDENTIFICATION</scope>
</reference>
<keyword evidence="1" id="KW-1133">Transmembrane helix</keyword>